<dbReference type="Proteomes" id="UP000286235">
    <property type="component" value="Unassembled WGS sequence"/>
</dbReference>
<evidence type="ECO:0000256" key="1">
    <source>
        <dbReference type="SAM" id="MobiDB-lite"/>
    </source>
</evidence>
<reference evidence="2 3" key="1">
    <citation type="submission" date="2013-12" db="EMBL/GenBank/DDBJ databases">
        <title>Genome and proteome characterization of Caldibacillus debilis GB1 derived from a cellulolytic aero-tolerant co-culture.</title>
        <authorList>
            <person name="Wushke S.T."/>
            <person name="Zhang X."/>
            <person name="Fristensky B."/>
            <person name="Wilkins J.A."/>
            <person name="Levin D.B."/>
            <person name="Sparling R."/>
        </authorList>
    </citation>
    <scope>NUCLEOTIDE SEQUENCE [LARGE SCALE GENOMIC DNA]</scope>
    <source>
        <strain evidence="2 3">GB1</strain>
    </source>
</reference>
<feature type="region of interest" description="Disordered" evidence="1">
    <location>
        <begin position="47"/>
        <end position="74"/>
    </location>
</feature>
<evidence type="ECO:0000313" key="3">
    <source>
        <dbReference type="Proteomes" id="UP000286235"/>
    </source>
</evidence>
<name>A0A420VD25_9BACI</name>
<gene>
    <name evidence="2" type="ORF">Cdeb_01438</name>
</gene>
<dbReference type="EMBL" id="AZRV01000044">
    <property type="protein sequence ID" value="RKO61489.1"/>
    <property type="molecule type" value="Genomic_DNA"/>
</dbReference>
<organism evidence="2 3">
    <name type="scientific">Caldibacillus debilis GB1</name>
    <dbReference type="NCBI Taxonomy" id="1339248"/>
    <lineage>
        <taxon>Bacteria</taxon>
        <taxon>Bacillati</taxon>
        <taxon>Bacillota</taxon>
        <taxon>Bacilli</taxon>
        <taxon>Bacillales</taxon>
        <taxon>Bacillaceae</taxon>
        <taxon>Caldibacillus</taxon>
    </lineage>
</organism>
<evidence type="ECO:0000313" key="2">
    <source>
        <dbReference type="EMBL" id="RKO61489.1"/>
    </source>
</evidence>
<keyword evidence="3" id="KW-1185">Reference proteome</keyword>
<comment type="caution">
    <text evidence="2">The sequence shown here is derived from an EMBL/GenBank/DDBJ whole genome shotgun (WGS) entry which is preliminary data.</text>
</comment>
<sequence length="74" mass="8067">MKKWENGCGFLDLRKAACFHGIENTGSQRRKSLNLAITATGSVHSLPAQPRPGLFSAAGGRQDLNPKPFEKTEK</sequence>
<proteinExistence type="predicted"/>
<protein>
    <submittedName>
        <fullName evidence="2">Uncharacterized protein</fullName>
    </submittedName>
</protein>
<dbReference type="AlphaFoldDB" id="A0A420VD25"/>
<accession>A0A420VD25</accession>